<feature type="compositionally biased region" description="Basic residues" evidence="5">
    <location>
        <begin position="48"/>
        <end position="61"/>
    </location>
</feature>
<dbReference type="GO" id="GO:0003735">
    <property type="term" value="F:structural constituent of ribosome"/>
    <property type="evidence" value="ECO:0007669"/>
    <property type="project" value="InterPro"/>
</dbReference>
<dbReference type="AlphaFoldDB" id="A0A138ZZR8"/>
<gene>
    <name evidence="6" type="ORF">M427DRAFT_116713</name>
</gene>
<dbReference type="PANTHER" id="PTHR12538:SF0">
    <property type="entry name" value="40S RIBOSOMAL PROTEIN S26"/>
    <property type="match status" value="1"/>
</dbReference>
<evidence type="ECO:0000256" key="3">
    <source>
        <dbReference type="ARBA" id="ARBA00023274"/>
    </source>
</evidence>
<evidence type="ECO:0000313" key="7">
    <source>
        <dbReference type="Proteomes" id="UP000070544"/>
    </source>
</evidence>
<keyword evidence="7" id="KW-1185">Reference proteome</keyword>
<feature type="region of interest" description="Disordered" evidence="5">
    <location>
        <begin position="36"/>
        <end position="62"/>
    </location>
</feature>
<keyword evidence="2 4" id="KW-0689">Ribosomal protein</keyword>
<name>A0A138ZZR8_GONPJ</name>
<accession>A0A138ZZR8</accession>
<feature type="compositionally biased region" description="Low complexity" evidence="5">
    <location>
        <begin position="166"/>
        <end position="178"/>
    </location>
</feature>
<evidence type="ECO:0000313" key="6">
    <source>
        <dbReference type="EMBL" id="KXS09908.1"/>
    </source>
</evidence>
<reference evidence="6 7" key="1">
    <citation type="journal article" date="2015" name="Genome Biol. Evol.">
        <title>Phylogenomic analyses indicate that early fungi evolved digesting cell walls of algal ancestors of land plants.</title>
        <authorList>
            <person name="Chang Y."/>
            <person name="Wang S."/>
            <person name="Sekimoto S."/>
            <person name="Aerts A.L."/>
            <person name="Choi C."/>
            <person name="Clum A."/>
            <person name="LaButti K.M."/>
            <person name="Lindquist E.A."/>
            <person name="Yee Ngan C."/>
            <person name="Ohm R.A."/>
            <person name="Salamov A.A."/>
            <person name="Grigoriev I.V."/>
            <person name="Spatafora J.W."/>
            <person name="Berbee M.L."/>
        </authorList>
    </citation>
    <scope>NUCLEOTIDE SEQUENCE [LARGE SCALE GENOMIC DNA]</scope>
    <source>
        <strain evidence="6 7">JEL478</strain>
    </source>
</reference>
<protein>
    <recommendedName>
        <fullName evidence="4">40S ribosomal protein S26</fullName>
    </recommendedName>
</protein>
<feature type="region of interest" description="Disordered" evidence="5">
    <location>
        <begin position="132"/>
        <end position="178"/>
    </location>
</feature>
<proteinExistence type="inferred from homology"/>
<organism evidence="6 7">
    <name type="scientific">Gonapodya prolifera (strain JEL478)</name>
    <name type="common">Monoblepharis prolifera</name>
    <dbReference type="NCBI Taxonomy" id="1344416"/>
    <lineage>
        <taxon>Eukaryota</taxon>
        <taxon>Fungi</taxon>
        <taxon>Fungi incertae sedis</taxon>
        <taxon>Chytridiomycota</taxon>
        <taxon>Chytridiomycota incertae sedis</taxon>
        <taxon>Monoblepharidomycetes</taxon>
        <taxon>Monoblepharidales</taxon>
        <taxon>Gonapodyaceae</taxon>
        <taxon>Gonapodya</taxon>
    </lineage>
</organism>
<dbReference type="PANTHER" id="PTHR12538">
    <property type="entry name" value="40S RIBOSOMAL PROTEIN S26"/>
    <property type="match status" value="1"/>
</dbReference>
<dbReference type="Gene3D" id="3.30.1740.20">
    <property type="entry name" value="Ribosomal protein S26e"/>
    <property type="match status" value="1"/>
</dbReference>
<evidence type="ECO:0000256" key="1">
    <source>
        <dbReference type="ARBA" id="ARBA00008596"/>
    </source>
</evidence>
<dbReference type="Proteomes" id="UP000070544">
    <property type="component" value="Unassembled WGS sequence"/>
</dbReference>
<dbReference type="InterPro" id="IPR000892">
    <property type="entry name" value="Ribosomal_eS26"/>
</dbReference>
<keyword evidence="3 4" id="KW-0687">Ribonucleoprotein</keyword>
<dbReference type="InterPro" id="IPR038551">
    <property type="entry name" value="Ribosomal_eS26_sf"/>
</dbReference>
<dbReference type="FunFam" id="3.30.1740.20:FF:000001">
    <property type="entry name" value="40S ribosomal protein S26"/>
    <property type="match status" value="1"/>
</dbReference>
<dbReference type="STRING" id="1344416.A0A138ZZR8"/>
<dbReference type="GO" id="GO:0003729">
    <property type="term" value="F:mRNA binding"/>
    <property type="evidence" value="ECO:0007669"/>
    <property type="project" value="TreeGrafter"/>
</dbReference>
<evidence type="ECO:0000256" key="5">
    <source>
        <dbReference type="SAM" id="MobiDB-lite"/>
    </source>
</evidence>
<dbReference type="GO" id="GO:0022627">
    <property type="term" value="C:cytosolic small ribosomal subunit"/>
    <property type="evidence" value="ECO:0007669"/>
    <property type="project" value="TreeGrafter"/>
</dbReference>
<dbReference type="GO" id="GO:0006412">
    <property type="term" value="P:translation"/>
    <property type="evidence" value="ECO:0007669"/>
    <property type="project" value="InterPro"/>
</dbReference>
<sequence length="178" mass="19354">MDHWGDWTSSGAWLAGDVCKMNSGFVFRGAFPLSASSHKTSGCPVAQTKKRRNNGRSKHGRGATPIVRCSNCARCVPKDKAIKRFLVRNMVEQAAVRDLQEASVYNEYALPKLYIKTLYCISCGIHSKQVRVRSNEGRRDRTPPVRPRFNKDGKRINPVGAGGAPVAGTGAAAAPARA</sequence>
<dbReference type="Pfam" id="PF01283">
    <property type="entry name" value="Ribosomal_S26e"/>
    <property type="match status" value="1"/>
</dbReference>
<dbReference type="EMBL" id="KQ965844">
    <property type="protein sequence ID" value="KXS09908.1"/>
    <property type="molecule type" value="Genomic_DNA"/>
</dbReference>
<feature type="compositionally biased region" description="Basic and acidic residues" evidence="5">
    <location>
        <begin position="133"/>
        <end position="155"/>
    </location>
</feature>
<comment type="similarity">
    <text evidence="1 4">Belongs to the eukaryotic ribosomal protein eS26 family.</text>
</comment>
<evidence type="ECO:0000256" key="2">
    <source>
        <dbReference type="ARBA" id="ARBA00022980"/>
    </source>
</evidence>
<evidence type="ECO:0000256" key="4">
    <source>
        <dbReference type="RuleBase" id="RU363128"/>
    </source>
</evidence>
<dbReference type="OrthoDB" id="10262653at2759"/>